<dbReference type="Proteomes" id="UP000192775">
    <property type="component" value="Chromosome"/>
</dbReference>
<dbReference type="GO" id="GO:0003700">
    <property type="term" value="F:DNA-binding transcription factor activity"/>
    <property type="evidence" value="ECO:0007669"/>
    <property type="project" value="InterPro"/>
</dbReference>
<dbReference type="Pfam" id="PF00126">
    <property type="entry name" value="HTH_1"/>
    <property type="match status" value="1"/>
</dbReference>
<evidence type="ECO:0000256" key="1">
    <source>
        <dbReference type="ARBA" id="ARBA00009437"/>
    </source>
</evidence>
<dbReference type="SUPFAM" id="SSF46785">
    <property type="entry name" value="Winged helix' DNA-binding domain"/>
    <property type="match status" value="1"/>
</dbReference>
<evidence type="ECO:0000256" key="3">
    <source>
        <dbReference type="ARBA" id="ARBA00023125"/>
    </source>
</evidence>
<dbReference type="KEGG" id="cphy:B5808_17815"/>
<keyword evidence="3" id="KW-0238">DNA-binding</keyword>
<dbReference type="InterPro" id="IPR036388">
    <property type="entry name" value="WH-like_DNA-bd_sf"/>
</dbReference>
<keyword evidence="4" id="KW-0804">Transcription</keyword>
<comment type="similarity">
    <text evidence="1">Belongs to the LysR transcriptional regulatory family.</text>
</comment>
<dbReference type="EMBL" id="CP020715">
    <property type="protein sequence ID" value="ARJ06872.1"/>
    <property type="molecule type" value="Genomic_DNA"/>
</dbReference>
<reference evidence="5 6" key="1">
    <citation type="submission" date="2017-04" db="EMBL/GenBank/DDBJ databases">
        <authorList>
            <person name="Afonso C.L."/>
            <person name="Miller P.J."/>
            <person name="Scott M.A."/>
            <person name="Spackman E."/>
            <person name="Goraichik I."/>
            <person name="Dimitrov K.M."/>
            <person name="Suarez D.L."/>
            <person name="Swayne D.E."/>
        </authorList>
    </citation>
    <scope>NUCLEOTIDE SEQUENCE [LARGE SCALE GENOMIC DNA]</scope>
    <source>
        <strain evidence="6">XA(T)</strain>
    </source>
</reference>
<dbReference type="Pfam" id="PF03466">
    <property type="entry name" value="LysR_substrate"/>
    <property type="match status" value="1"/>
</dbReference>
<dbReference type="RefSeq" id="WP_085021010.1">
    <property type="nucleotide sequence ID" value="NZ_BMHD01000001.1"/>
</dbReference>
<sequence length="313" mass="33148">MDVQASVVAESAGDLVSLRLLAAVGESGSISAASRAVGMSQQAASARLRRLELGVGFPLLRRGARGTTLTSEGALAALWASDVVEAADRFEAGISGLRDDSAPLEVAASLTIAEYLIPAWLIALRRGDSRSILLSVAAMNSSRVIERVRTRERVLGFIESPQDTAGLASRLVARDELVVVVAPEHPWSARESISAAQLARTPLIVREQGSGTRLSAEQMMADAGLTPAAPYVELPTTSAIRTSVAAGDGAAILSILAVRDDLAAGRLMRVRVRDLRFVRELRAVYTDEQLLPSRLQTLLALATRLPLGSAPIR</sequence>
<dbReference type="Gene3D" id="1.10.10.10">
    <property type="entry name" value="Winged helix-like DNA-binding domain superfamily/Winged helix DNA-binding domain"/>
    <property type="match status" value="1"/>
</dbReference>
<keyword evidence="2" id="KW-0805">Transcription regulation</keyword>
<organism evidence="5 6">
    <name type="scientific">Cnuibacter physcomitrellae</name>
    <dbReference type="NCBI Taxonomy" id="1619308"/>
    <lineage>
        <taxon>Bacteria</taxon>
        <taxon>Bacillati</taxon>
        <taxon>Actinomycetota</taxon>
        <taxon>Actinomycetes</taxon>
        <taxon>Micrococcales</taxon>
        <taxon>Microbacteriaceae</taxon>
        <taxon>Cnuibacter</taxon>
    </lineage>
</organism>
<dbReference type="AlphaFoldDB" id="A0A1X9LR04"/>
<dbReference type="PANTHER" id="PTHR30126:SF39">
    <property type="entry name" value="HTH-TYPE TRANSCRIPTIONAL REGULATOR CYSL"/>
    <property type="match status" value="1"/>
</dbReference>
<accession>A0A1X9LR04</accession>
<dbReference type="InterPro" id="IPR036390">
    <property type="entry name" value="WH_DNA-bd_sf"/>
</dbReference>
<evidence type="ECO:0000256" key="4">
    <source>
        <dbReference type="ARBA" id="ARBA00023163"/>
    </source>
</evidence>
<dbReference type="STRING" id="1619308.B5808_17815"/>
<name>A0A1X9LR04_9MICO</name>
<evidence type="ECO:0000313" key="6">
    <source>
        <dbReference type="Proteomes" id="UP000192775"/>
    </source>
</evidence>
<dbReference type="Gene3D" id="3.40.190.10">
    <property type="entry name" value="Periplasmic binding protein-like II"/>
    <property type="match status" value="2"/>
</dbReference>
<protein>
    <submittedName>
        <fullName evidence="5">Uncharacterized protein</fullName>
    </submittedName>
</protein>
<dbReference type="SUPFAM" id="SSF53850">
    <property type="entry name" value="Periplasmic binding protein-like II"/>
    <property type="match status" value="1"/>
</dbReference>
<dbReference type="InterPro" id="IPR000847">
    <property type="entry name" value="LysR_HTH_N"/>
</dbReference>
<proteinExistence type="inferred from homology"/>
<dbReference type="PROSITE" id="PS50931">
    <property type="entry name" value="HTH_LYSR"/>
    <property type="match status" value="1"/>
</dbReference>
<dbReference type="InterPro" id="IPR005119">
    <property type="entry name" value="LysR_subst-bd"/>
</dbReference>
<dbReference type="GO" id="GO:0000976">
    <property type="term" value="F:transcription cis-regulatory region binding"/>
    <property type="evidence" value="ECO:0007669"/>
    <property type="project" value="TreeGrafter"/>
</dbReference>
<evidence type="ECO:0000256" key="2">
    <source>
        <dbReference type="ARBA" id="ARBA00023015"/>
    </source>
</evidence>
<keyword evidence="6" id="KW-1185">Reference proteome</keyword>
<gene>
    <name evidence="5" type="ORF">B5808_17815</name>
</gene>
<dbReference type="PANTHER" id="PTHR30126">
    <property type="entry name" value="HTH-TYPE TRANSCRIPTIONAL REGULATOR"/>
    <property type="match status" value="1"/>
</dbReference>
<evidence type="ECO:0000313" key="5">
    <source>
        <dbReference type="EMBL" id="ARJ06872.1"/>
    </source>
</evidence>